<protein>
    <recommendedName>
        <fullName evidence="3">Lipocalin</fullName>
    </recommendedName>
</protein>
<evidence type="ECO:0000313" key="2">
    <source>
        <dbReference type="EMBL" id="MAA13743.1"/>
    </source>
</evidence>
<feature type="transmembrane region" description="Helical" evidence="1">
    <location>
        <begin position="6"/>
        <end position="25"/>
    </location>
</feature>
<sequence length="217" mass="25472">MTPELSIRIFIIVITVLVLLVDGNVDFEQFLTRKPAYWIFYSNETTNDSCIKYTRKSYNHYKVVLNETFNRENKTSFNKIDGQLNYKFSYWQAELMYMMYFVPGTEFTQSITKVLSYQDSDNKCAVIDALLFSTNLPKGGSIGSSYPVRPFFPIQARELVSPRFLYLPTPQTFRRQWRELWVSFNDTHNFDNSSACMKEFKKDLTGRTVKPYSSTCQ</sequence>
<name>A0A224YHR2_9ACAR</name>
<keyword evidence="1" id="KW-0472">Membrane</keyword>
<keyword evidence="1" id="KW-0812">Transmembrane</keyword>
<organism evidence="2">
    <name type="scientific">Rhipicephalus zambeziensis</name>
    <dbReference type="NCBI Taxonomy" id="60191"/>
    <lineage>
        <taxon>Eukaryota</taxon>
        <taxon>Metazoa</taxon>
        <taxon>Ecdysozoa</taxon>
        <taxon>Arthropoda</taxon>
        <taxon>Chelicerata</taxon>
        <taxon>Arachnida</taxon>
        <taxon>Acari</taxon>
        <taxon>Parasitiformes</taxon>
        <taxon>Ixodida</taxon>
        <taxon>Ixodoidea</taxon>
        <taxon>Ixodidae</taxon>
        <taxon>Rhipicephalinae</taxon>
        <taxon>Rhipicephalus</taxon>
        <taxon>Rhipicephalus</taxon>
    </lineage>
</organism>
<reference evidence="2" key="1">
    <citation type="journal article" date="2017" name="Parasit. Vectors">
        <title>Sialotranscriptomics of Rhipicephalus zambeziensis reveals intricate expression profiles of secretory proteins and suggests tight temporal transcriptional regulation during blood-feeding.</title>
        <authorList>
            <person name="de Castro M.H."/>
            <person name="de Klerk D."/>
            <person name="Pienaar R."/>
            <person name="Rees D.J.G."/>
            <person name="Mans B.J."/>
        </authorList>
    </citation>
    <scope>NUCLEOTIDE SEQUENCE</scope>
    <source>
        <tissue evidence="2">Salivary glands</tissue>
    </source>
</reference>
<proteinExistence type="predicted"/>
<dbReference type="EMBL" id="GFPF01002597">
    <property type="protein sequence ID" value="MAA13743.1"/>
    <property type="molecule type" value="Transcribed_RNA"/>
</dbReference>
<evidence type="ECO:0000256" key="1">
    <source>
        <dbReference type="SAM" id="Phobius"/>
    </source>
</evidence>
<evidence type="ECO:0008006" key="3">
    <source>
        <dbReference type="Google" id="ProtNLM"/>
    </source>
</evidence>
<accession>A0A224YHR2</accession>
<dbReference type="AlphaFoldDB" id="A0A224YHR2"/>
<keyword evidence="1" id="KW-1133">Transmembrane helix</keyword>